<feature type="compositionally biased region" description="Polar residues" evidence="1">
    <location>
        <begin position="1"/>
        <end position="14"/>
    </location>
</feature>
<dbReference type="AlphaFoldDB" id="A0A0X8X9L1"/>
<organism evidence="3 4">
    <name type="scientific">Halorhodospira halochloris</name>
    <name type="common">Ectothiorhodospira halochloris</name>
    <dbReference type="NCBI Taxonomy" id="1052"/>
    <lineage>
        <taxon>Bacteria</taxon>
        <taxon>Pseudomonadati</taxon>
        <taxon>Pseudomonadota</taxon>
        <taxon>Gammaproteobacteria</taxon>
        <taxon>Chromatiales</taxon>
        <taxon>Ectothiorhodospiraceae</taxon>
        <taxon>Halorhodospira</taxon>
    </lineage>
</organism>
<name>A0A0X8X9L1_HALHR</name>
<proteinExistence type="predicted"/>
<evidence type="ECO:0000313" key="3">
    <source>
        <dbReference type="EMBL" id="BAU57587.2"/>
    </source>
</evidence>
<feature type="region of interest" description="Disordered" evidence="1">
    <location>
        <begin position="274"/>
        <end position="300"/>
    </location>
</feature>
<gene>
    <name evidence="3" type="ORF">HH1059_08930</name>
</gene>
<dbReference type="InterPro" id="IPR025668">
    <property type="entry name" value="Tnp_DDE_dom"/>
</dbReference>
<evidence type="ECO:0000259" key="2">
    <source>
        <dbReference type="Pfam" id="PF13701"/>
    </source>
</evidence>
<dbReference type="EMBL" id="AP017372">
    <property type="protein sequence ID" value="BAU57587.2"/>
    <property type="molecule type" value="Genomic_DNA"/>
</dbReference>
<reference evidence="3" key="1">
    <citation type="submission" date="2016-02" db="EMBL/GenBank/DDBJ databases">
        <title>Halorhodospira halochloris DSM-1059 complete genome, version 2.</title>
        <authorList>
            <person name="Tsukatani Y."/>
        </authorList>
    </citation>
    <scope>NUCLEOTIDE SEQUENCE</scope>
    <source>
        <strain evidence="3">DSM 1059</strain>
    </source>
</reference>
<feature type="compositionally biased region" description="Basic and acidic residues" evidence="1">
    <location>
        <begin position="286"/>
        <end position="300"/>
    </location>
</feature>
<feature type="domain" description="Transposase DDE" evidence="2">
    <location>
        <begin position="10"/>
        <end position="300"/>
    </location>
</feature>
<sequence>MGETLSLSRPSFNRSVHAESRESHLSGDCGAVLVREAIEHTGLIEGLGSRLLDPRDPRRVTHPLSELLRDALIMTAQGWGDQGDAEHLRGDPLFALTGSDRRGQAVAERSLASQSSFSRLLSLLGTPENHKALQEAIIELAGRRLRAENRGYKRSTLTIDIDGVPLRAHGQQSGTAYSGHTHQRQHYPLLASCAETGDHLGALLREGTAGPAEQAVTWIPQLVQAAREHLSDHIRVRIDAGFADGQTLNAIDSEGIEFIARLPSNPQLERLFEPHRYRGPGRPSSKPREWVVETEHQAST</sequence>
<evidence type="ECO:0000313" key="4">
    <source>
        <dbReference type="Proteomes" id="UP000218890"/>
    </source>
</evidence>
<feature type="region of interest" description="Disordered" evidence="1">
    <location>
        <begin position="1"/>
        <end position="20"/>
    </location>
</feature>
<dbReference type="KEGG" id="hhk:HH1059_08930"/>
<protein>
    <submittedName>
        <fullName evidence="3">Mobile element protein</fullName>
    </submittedName>
</protein>
<evidence type="ECO:0000256" key="1">
    <source>
        <dbReference type="SAM" id="MobiDB-lite"/>
    </source>
</evidence>
<dbReference type="Pfam" id="PF13701">
    <property type="entry name" value="DDE_Tnp_1_4"/>
    <property type="match status" value="1"/>
</dbReference>
<dbReference type="OrthoDB" id="8482126at2"/>
<dbReference type="Proteomes" id="UP000218890">
    <property type="component" value="Chromosome"/>
</dbReference>
<accession>A0A0X8X9L1</accession>
<keyword evidence="4" id="KW-1185">Reference proteome</keyword>